<dbReference type="GO" id="GO:0030234">
    <property type="term" value="F:enzyme regulator activity"/>
    <property type="evidence" value="ECO:0007669"/>
    <property type="project" value="InterPro"/>
</dbReference>
<dbReference type="FunFam" id="2.120.10.30:FF:000027">
    <property type="entry name" value="Regucalcin homologue"/>
    <property type="match status" value="1"/>
</dbReference>
<feature type="binding site" evidence="15">
    <location>
        <position position="105"/>
    </location>
    <ligand>
        <name>substrate</name>
    </ligand>
</feature>
<evidence type="ECO:0000313" key="17">
    <source>
        <dbReference type="EMBL" id="KPP68102.1"/>
    </source>
</evidence>
<evidence type="ECO:0000313" key="18">
    <source>
        <dbReference type="Proteomes" id="UP000034805"/>
    </source>
</evidence>
<dbReference type="InterPro" id="IPR013658">
    <property type="entry name" value="SGL"/>
</dbReference>
<comment type="cofactor">
    <cofactor evidence="2">
        <name>Ca(2+)</name>
        <dbReference type="ChEBI" id="CHEBI:29108"/>
    </cofactor>
</comment>
<reference evidence="17 18" key="1">
    <citation type="submission" date="2015-08" db="EMBL/GenBank/DDBJ databases">
        <title>The genome of the Asian arowana (Scleropages formosus).</title>
        <authorList>
            <person name="Tan M.H."/>
            <person name="Gan H.M."/>
            <person name="Croft L.J."/>
            <person name="Austin C.M."/>
        </authorList>
    </citation>
    <scope>NUCLEOTIDE SEQUENCE [LARGE SCALE GENOMIC DNA]</scope>
    <source>
        <strain evidence="17">Aro1</strain>
    </source>
</reference>
<feature type="non-terminal residue" evidence="17">
    <location>
        <position position="1"/>
    </location>
</feature>
<dbReference type="PANTHER" id="PTHR10907:SF47">
    <property type="entry name" value="REGUCALCIN"/>
    <property type="match status" value="1"/>
</dbReference>
<evidence type="ECO:0000259" key="16">
    <source>
        <dbReference type="Pfam" id="PF08450"/>
    </source>
</evidence>
<dbReference type="AlphaFoldDB" id="A0A0P7U1V3"/>
<dbReference type="InterPro" id="IPR011042">
    <property type="entry name" value="6-blade_b-propeller_TolB-like"/>
</dbReference>
<keyword evidence="11" id="KW-0378">Hydrolase</keyword>
<dbReference type="Proteomes" id="UP000034805">
    <property type="component" value="Unassembled WGS sequence"/>
</dbReference>
<evidence type="ECO:0000256" key="12">
    <source>
        <dbReference type="ARBA" id="ARBA00022837"/>
    </source>
</evidence>
<dbReference type="SUPFAM" id="SSF63829">
    <property type="entry name" value="Calcium-dependent phosphotriesterase"/>
    <property type="match status" value="1"/>
</dbReference>
<dbReference type="GO" id="GO:0005509">
    <property type="term" value="F:calcium ion binding"/>
    <property type="evidence" value="ECO:0007669"/>
    <property type="project" value="InterPro"/>
</dbReference>
<evidence type="ECO:0000256" key="7">
    <source>
        <dbReference type="ARBA" id="ARBA00013227"/>
    </source>
</evidence>
<feature type="binding site" evidence="15">
    <location>
        <position position="103"/>
    </location>
    <ligand>
        <name>substrate</name>
    </ligand>
</feature>
<dbReference type="EMBL" id="JARO02004669">
    <property type="protein sequence ID" value="KPP68102.1"/>
    <property type="molecule type" value="Genomic_DNA"/>
</dbReference>
<comment type="cofactor">
    <cofactor evidence="15">
        <name>Zn(2+)</name>
        <dbReference type="ChEBI" id="CHEBI:29105"/>
    </cofactor>
    <text evidence="15">Binds 1 divalent metal cation per subunit.</text>
</comment>
<accession>A0A0P7U1V3</accession>
<evidence type="ECO:0000256" key="15">
    <source>
        <dbReference type="PIRSR" id="PIRSR605511-2"/>
    </source>
</evidence>
<keyword evidence="10 15" id="KW-0479">Metal-binding</keyword>
<comment type="caution">
    <text evidence="17">The sequence shown here is derived from an EMBL/GenBank/DDBJ whole genome shotgun (WGS) entry which is preliminary data.</text>
</comment>
<evidence type="ECO:0000256" key="10">
    <source>
        <dbReference type="ARBA" id="ARBA00022723"/>
    </source>
</evidence>
<keyword evidence="9" id="KW-0963">Cytoplasm</keyword>
<comment type="catalytic activity">
    <reaction evidence="1">
        <text>D-glucono-1,5-lactone + H2O = D-gluconate + H(+)</text>
        <dbReference type="Rhea" id="RHEA:10440"/>
        <dbReference type="ChEBI" id="CHEBI:15377"/>
        <dbReference type="ChEBI" id="CHEBI:15378"/>
        <dbReference type="ChEBI" id="CHEBI:16217"/>
        <dbReference type="ChEBI" id="CHEBI:18391"/>
        <dbReference type="EC" id="3.1.1.17"/>
    </reaction>
</comment>
<dbReference type="EC" id="3.1.1.17" evidence="7"/>
<comment type="cofactor">
    <cofactor evidence="3">
        <name>Mn(2+)</name>
        <dbReference type="ChEBI" id="CHEBI:29035"/>
    </cofactor>
</comment>
<comment type="similarity">
    <text evidence="6">Belongs to the SMP-30/CGR1 family.</text>
</comment>
<feature type="domain" description="SMP-30/Gluconolactonase/LRE-like region" evidence="16">
    <location>
        <begin position="18"/>
        <end position="265"/>
    </location>
</feature>
<dbReference type="PRINTS" id="PR01791">
    <property type="entry name" value="REGUCALCIN"/>
</dbReference>
<evidence type="ECO:0000256" key="5">
    <source>
        <dbReference type="ARBA" id="ARBA00004496"/>
    </source>
</evidence>
<feature type="active site" description="Proton donor/acceptor" evidence="14">
    <location>
        <position position="206"/>
    </location>
</feature>
<evidence type="ECO:0000256" key="3">
    <source>
        <dbReference type="ARBA" id="ARBA00001936"/>
    </source>
</evidence>
<protein>
    <recommendedName>
        <fullName evidence="8">Regucalcin</fullName>
        <ecNumber evidence="7">3.1.1.17</ecNumber>
    </recommendedName>
    <alternativeName>
        <fullName evidence="13">Gluconolactonase</fullName>
    </alternativeName>
</protein>
<evidence type="ECO:0000256" key="9">
    <source>
        <dbReference type="ARBA" id="ARBA00022490"/>
    </source>
</evidence>
<evidence type="ECO:0000256" key="4">
    <source>
        <dbReference type="ARBA" id="ARBA00001946"/>
    </source>
</evidence>
<dbReference type="InterPro" id="IPR005511">
    <property type="entry name" value="SMP-30"/>
</dbReference>
<evidence type="ECO:0000256" key="6">
    <source>
        <dbReference type="ARBA" id="ARBA00008853"/>
    </source>
</evidence>
<feature type="binding site" evidence="15">
    <location>
        <position position="156"/>
    </location>
    <ligand>
        <name>a divalent metal cation</name>
        <dbReference type="ChEBI" id="CHEBI:60240"/>
    </ligand>
</feature>
<gene>
    <name evidence="17" type="ORF">Z043_113246</name>
</gene>
<dbReference type="Gene3D" id="2.120.10.30">
    <property type="entry name" value="TolB, C-terminal domain"/>
    <property type="match status" value="1"/>
</dbReference>
<organism evidence="17 18">
    <name type="scientific">Scleropages formosus</name>
    <name type="common">Asian bonytongue</name>
    <name type="synonym">Osteoglossum formosum</name>
    <dbReference type="NCBI Taxonomy" id="113540"/>
    <lineage>
        <taxon>Eukaryota</taxon>
        <taxon>Metazoa</taxon>
        <taxon>Chordata</taxon>
        <taxon>Craniata</taxon>
        <taxon>Vertebrata</taxon>
        <taxon>Euteleostomi</taxon>
        <taxon>Actinopterygii</taxon>
        <taxon>Neopterygii</taxon>
        <taxon>Teleostei</taxon>
        <taxon>Osteoglossocephala</taxon>
        <taxon>Osteoglossomorpha</taxon>
        <taxon>Osteoglossiformes</taxon>
        <taxon>Osteoglossidae</taxon>
        <taxon>Scleropages</taxon>
    </lineage>
</organism>
<evidence type="ECO:0000256" key="2">
    <source>
        <dbReference type="ARBA" id="ARBA00001913"/>
    </source>
</evidence>
<feature type="binding site" evidence="15">
    <location>
        <position position="20"/>
    </location>
    <ligand>
        <name>a divalent metal cation</name>
        <dbReference type="ChEBI" id="CHEBI:60240"/>
    </ligand>
</feature>
<dbReference type="Pfam" id="PF08450">
    <property type="entry name" value="SGL"/>
    <property type="match status" value="1"/>
</dbReference>
<proteinExistence type="inferred from homology"/>
<name>A0A0P7U1V3_SCLFO</name>
<dbReference type="PRINTS" id="PR01790">
    <property type="entry name" value="SMP30FAMILY"/>
</dbReference>
<keyword evidence="15" id="KW-0862">Zinc</keyword>
<evidence type="ECO:0000256" key="13">
    <source>
        <dbReference type="ARBA" id="ARBA00032464"/>
    </source>
</evidence>
<feature type="binding site" evidence="15">
    <location>
        <position position="123"/>
    </location>
    <ligand>
        <name>substrate</name>
    </ligand>
</feature>
<evidence type="ECO:0000256" key="11">
    <source>
        <dbReference type="ARBA" id="ARBA00022801"/>
    </source>
</evidence>
<dbReference type="GO" id="GO:0005737">
    <property type="term" value="C:cytoplasm"/>
    <property type="evidence" value="ECO:0007669"/>
    <property type="project" value="UniProtKB-SubCell"/>
</dbReference>
<comment type="subcellular location">
    <subcellularLocation>
        <location evidence="5">Cytoplasm</location>
    </subcellularLocation>
</comment>
<sequence>IIMSSVKLECVVRERNQIGESPVWEEKEGTLLFVDIFGPRVSRWNPVTNETRSLATEMSVGAVVPRRCGGYVIAEGTRFSAVDWEKQAIAPLAHIDQNKDKIRLNDGKVDPAGRFFAGTMSIEIKSGVQDTKEGALFMLQPDHTVVKHFDQVHLSNGLDWSLDHRTFYYIDSFSYKVQAFDYDIVSGSVRNGRVLYALEKDEGIPDGMCIDTEGKLWVACFDGGRVIRIDPQTGTRIQTVKLPVDKVTSCCFGGKDYSDLYVTTASYGMDDQAIARQPEAGYIFKVTGLGVKGIPPNSFAG</sequence>
<feature type="binding site" evidence="15">
    <location>
        <position position="206"/>
    </location>
    <ligand>
        <name>a divalent metal cation</name>
        <dbReference type="ChEBI" id="CHEBI:60240"/>
    </ligand>
</feature>
<evidence type="ECO:0000256" key="14">
    <source>
        <dbReference type="PIRSR" id="PIRSR605511-1"/>
    </source>
</evidence>
<dbReference type="PANTHER" id="PTHR10907">
    <property type="entry name" value="REGUCALCIN"/>
    <property type="match status" value="1"/>
</dbReference>
<keyword evidence="12" id="KW-0106">Calcium</keyword>
<dbReference type="GO" id="GO:0019853">
    <property type="term" value="P:L-ascorbic acid biosynthetic process"/>
    <property type="evidence" value="ECO:0007669"/>
    <property type="project" value="TreeGrafter"/>
</dbReference>
<evidence type="ECO:0000256" key="1">
    <source>
        <dbReference type="ARBA" id="ARBA00001589"/>
    </source>
</evidence>
<dbReference type="InterPro" id="IPR008367">
    <property type="entry name" value="Regucalcin"/>
</dbReference>
<evidence type="ECO:0000256" key="8">
    <source>
        <dbReference type="ARBA" id="ARBA00016808"/>
    </source>
</evidence>
<comment type="cofactor">
    <cofactor evidence="4">
        <name>Mg(2+)</name>
        <dbReference type="ChEBI" id="CHEBI:18420"/>
    </cofactor>
</comment>
<dbReference type="STRING" id="113540.ENSSFOP00015006557"/>
<dbReference type="GO" id="GO:0004341">
    <property type="term" value="F:gluconolactonase activity"/>
    <property type="evidence" value="ECO:0007669"/>
    <property type="project" value="UniProtKB-EC"/>
</dbReference>